<evidence type="ECO:0000313" key="4">
    <source>
        <dbReference type="Proteomes" id="UP000252985"/>
    </source>
</evidence>
<keyword evidence="1" id="KW-0812">Transmembrane</keyword>
<reference evidence="2 5" key="2">
    <citation type="submission" date="2018-07" db="EMBL/GenBank/DDBJ databases">
        <title>Genome sequences of Haloplanus sp. CBA1113.</title>
        <authorList>
            <person name="Kim Y.B."/>
            <person name="Roh S.W."/>
        </authorList>
    </citation>
    <scope>NUCLEOTIDE SEQUENCE [LARGE SCALE GENOMIC DNA]</scope>
    <source>
        <strain evidence="2 5">CBA1113</strain>
    </source>
</reference>
<evidence type="ECO:0000313" key="3">
    <source>
        <dbReference type="EMBL" id="AXG10093.1"/>
    </source>
</evidence>
<evidence type="ECO:0000313" key="2">
    <source>
        <dbReference type="EMBL" id="AXG06717.1"/>
    </source>
</evidence>
<feature type="transmembrane region" description="Helical" evidence="1">
    <location>
        <begin position="45"/>
        <end position="64"/>
    </location>
</feature>
<dbReference type="InterPro" id="IPR046506">
    <property type="entry name" value="DUF6684"/>
</dbReference>
<evidence type="ECO:0000256" key="1">
    <source>
        <dbReference type="SAM" id="Phobius"/>
    </source>
</evidence>
<reference evidence="3 4" key="1">
    <citation type="submission" date="2018-07" db="EMBL/GenBank/DDBJ databases">
        <title>Genome sequences of Haloplanus sp. CBA1112.</title>
        <authorList>
            <person name="Kim Y.B."/>
            <person name="Roh S.W."/>
        </authorList>
    </citation>
    <scope>NUCLEOTIDE SEQUENCE [LARGE SCALE GENOMIC DNA]</scope>
    <source>
        <strain evidence="3 4">CBA1112</strain>
    </source>
</reference>
<keyword evidence="1" id="KW-1133">Transmembrane helix</keyword>
<keyword evidence="1" id="KW-0472">Membrane</keyword>
<dbReference type="EMBL" id="CP031150">
    <property type="protein sequence ID" value="AXG06717.1"/>
    <property type="molecule type" value="Genomic_DNA"/>
</dbReference>
<feature type="transmembrane region" description="Helical" evidence="1">
    <location>
        <begin position="12"/>
        <end position="33"/>
    </location>
</feature>
<dbReference type="GeneID" id="37287244"/>
<dbReference type="AlphaFoldDB" id="A0A345E3E5"/>
<dbReference type="KEGG" id="haj:DU500_09910"/>
<accession>A0A345E3E5</accession>
<accession>A0A345ED21</accession>
<dbReference type="RefSeq" id="WP_114585854.1">
    <property type="nucleotide sequence ID" value="NZ_CP031148.1"/>
</dbReference>
<dbReference type="OrthoDB" id="306958at2157"/>
<proteinExistence type="predicted"/>
<dbReference type="Pfam" id="PF20389">
    <property type="entry name" value="DUF6684"/>
    <property type="match status" value="1"/>
</dbReference>
<dbReference type="KEGG" id="haq:DU484_09660"/>
<dbReference type="Proteomes" id="UP000252985">
    <property type="component" value="Chromosome"/>
</dbReference>
<evidence type="ECO:0000313" key="5">
    <source>
        <dbReference type="Proteomes" id="UP000253273"/>
    </source>
</evidence>
<sequence length="98" mass="10862">MATKVFDRDTLLDLTVNFIPLFIILFFIVGYAVYDPFGLDSVSRILQYVLLVAPFVLLAILTYLSGKAIATAEKTSTMYLPGGATVDDAEPIEEHEEE</sequence>
<gene>
    <name evidence="3" type="ORF">DU484_09660</name>
    <name evidence="2" type="ORF">DU500_09910</name>
</gene>
<dbReference type="Proteomes" id="UP000253273">
    <property type="component" value="Chromosome"/>
</dbReference>
<name>A0A345E3E5_9EURY</name>
<keyword evidence="5" id="KW-1185">Reference proteome</keyword>
<protein>
    <submittedName>
        <fullName evidence="2">Cox cluster protein</fullName>
    </submittedName>
</protein>
<dbReference type="EMBL" id="CP031148">
    <property type="protein sequence ID" value="AXG10093.1"/>
    <property type="molecule type" value="Genomic_DNA"/>
</dbReference>
<organism evidence="2 5">
    <name type="scientific">Haloplanus rubicundus</name>
    <dbReference type="NCBI Taxonomy" id="1547898"/>
    <lineage>
        <taxon>Archaea</taxon>
        <taxon>Methanobacteriati</taxon>
        <taxon>Methanobacteriota</taxon>
        <taxon>Stenosarchaea group</taxon>
        <taxon>Halobacteria</taxon>
        <taxon>Halobacteriales</taxon>
        <taxon>Haloferacaceae</taxon>
        <taxon>Haloplanus</taxon>
    </lineage>
</organism>